<organism evidence="1 2">
    <name type="scientific">Pseudomonas duriflava</name>
    <dbReference type="NCBI Taxonomy" id="459528"/>
    <lineage>
        <taxon>Bacteria</taxon>
        <taxon>Pseudomonadati</taxon>
        <taxon>Pseudomonadota</taxon>
        <taxon>Gammaproteobacteria</taxon>
        <taxon>Pseudomonadales</taxon>
        <taxon>Pseudomonadaceae</taxon>
        <taxon>Pseudomonas</taxon>
    </lineage>
</organism>
<dbReference type="EMBL" id="VLKY01000003">
    <property type="protein sequence ID" value="TWI56596.1"/>
    <property type="molecule type" value="Genomic_DNA"/>
</dbReference>
<keyword evidence="2" id="KW-1185">Reference proteome</keyword>
<gene>
    <name evidence="1" type="ORF">IQ22_01047</name>
</gene>
<comment type="caution">
    <text evidence="1">The sequence shown here is derived from an EMBL/GenBank/DDBJ whole genome shotgun (WGS) entry which is preliminary data.</text>
</comment>
<proteinExistence type="predicted"/>
<dbReference type="RefSeq" id="WP_145139106.1">
    <property type="nucleotide sequence ID" value="NZ_VLKY01000003.1"/>
</dbReference>
<evidence type="ECO:0000313" key="1">
    <source>
        <dbReference type="EMBL" id="TWI56596.1"/>
    </source>
</evidence>
<sequence>MRYFLSIWLGIGGCFVFMDSGKPYAALLCLSISWGIALFLQPHRKGLLLTPKEYVTTKSHTQPEDRSVNDSSS</sequence>
<protein>
    <submittedName>
        <fullName evidence="1">Uncharacterized protein</fullName>
    </submittedName>
</protein>
<name>A0A562QKM2_9PSED</name>
<accession>A0A562QKM2</accession>
<dbReference type="AlphaFoldDB" id="A0A562QKM2"/>
<reference evidence="1 2" key="1">
    <citation type="journal article" date="2015" name="Stand. Genomic Sci.">
        <title>Genomic Encyclopedia of Bacterial and Archaeal Type Strains, Phase III: the genomes of soil and plant-associated and newly described type strains.</title>
        <authorList>
            <person name="Whitman W.B."/>
            <person name="Woyke T."/>
            <person name="Klenk H.P."/>
            <person name="Zhou Y."/>
            <person name="Lilburn T.G."/>
            <person name="Beck B.J."/>
            <person name="De Vos P."/>
            <person name="Vandamme P."/>
            <person name="Eisen J.A."/>
            <person name="Garrity G."/>
            <person name="Hugenholtz P."/>
            <person name="Kyrpides N.C."/>
        </authorList>
    </citation>
    <scope>NUCLEOTIDE SEQUENCE [LARGE SCALE GENOMIC DNA]</scope>
    <source>
        <strain evidence="1 2">CGMCC 1.6858</strain>
    </source>
</reference>
<dbReference type="Proteomes" id="UP000316905">
    <property type="component" value="Unassembled WGS sequence"/>
</dbReference>
<evidence type="ECO:0000313" key="2">
    <source>
        <dbReference type="Proteomes" id="UP000316905"/>
    </source>
</evidence>
<dbReference type="OrthoDB" id="6950531at2"/>